<sequence>MGWIDRLLGRDTRDEALPLYNAVVARARQPHWYVEGAVPDTLDGRFDTIAAVLSMVMLRLETEPAGAQPAVHLAERFVDDMDPQLRQIGIGDIVVGKQMGRMMAALGGRLGAYRDGLATGRLEEALVRNLYRGTAPAPAALAHVAAQLRAVHAAATATPVAQLEQGVLR</sequence>
<accession>A0A1I5UIY6</accession>
<evidence type="ECO:0000313" key="4">
    <source>
        <dbReference type="Proteomes" id="UP000199586"/>
    </source>
</evidence>
<dbReference type="Pfam" id="PF03981">
    <property type="entry name" value="Ubiq_cyt_C_chap"/>
    <property type="match status" value="1"/>
</dbReference>
<gene>
    <name evidence="3" type="ORF">SAMN04488241_1124</name>
</gene>
<feature type="domain" description="Ubiquinol-cytochrome c chaperone" evidence="2">
    <location>
        <begin position="37"/>
        <end position="167"/>
    </location>
</feature>
<evidence type="ECO:0000256" key="1">
    <source>
        <dbReference type="ARBA" id="ARBA00006436"/>
    </source>
</evidence>
<evidence type="ECO:0000259" key="2">
    <source>
        <dbReference type="Pfam" id="PF03981"/>
    </source>
</evidence>
<dbReference type="AlphaFoldDB" id="A0A1I5UIY6"/>
<dbReference type="EMBL" id="FOXP01000012">
    <property type="protein sequence ID" value="SFP95178.1"/>
    <property type="molecule type" value="Genomic_DNA"/>
</dbReference>
<evidence type="ECO:0000313" key="3">
    <source>
        <dbReference type="EMBL" id="SFP95178.1"/>
    </source>
</evidence>
<comment type="similarity">
    <text evidence="1">Belongs to the UPF0174 family.</text>
</comment>
<dbReference type="STRING" id="634430.SAMN04488241_1124"/>
<protein>
    <submittedName>
        <fullName evidence="3">Cytochrome b pre-mRNA-processing protein 3</fullName>
    </submittedName>
</protein>
<proteinExistence type="inferred from homology"/>
<dbReference type="InterPro" id="IPR021150">
    <property type="entry name" value="Ubiq_cyt_c_chap"/>
</dbReference>
<organism evidence="3 4">
    <name type="scientific">Sphingomonas rubra</name>
    <dbReference type="NCBI Taxonomy" id="634430"/>
    <lineage>
        <taxon>Bacteria</taxon>
        <taxon>Pseudomonadati</taxon>
        <taxon>Pseudomonadota</taxon>
        <taxon>Alphaproteobacteria</taxon>
        <taxon>Sphingomonadales</taxon>
        <taxon>Sphingomonadaceae</taxon>
        <taxon>Sphingomonas</taxon>
    </lineage>
</organism>
<dbReference type="Proteomes" id="UP000199586">
    <property type="component" value="Unassembled WGS sequence"/>
</dbReference>
<name>A0A1I5UIY6_9SPHN</name>
<keyword evidence="4" id="KW-1185">Reference proteome</keyword>
<reference evidence="3 4" key="1">
    <citation type="submission" date="2016-10" db="EMBL/GenBank/DDBJ databases">
        <authorList>
            <person name="de Groot N.N."/>
        </authorList>
    </citation>
    <scope>NUCLEOTIDE SEQUENCE [LARGE SCALE GENOMIC DNA]</scope>
    <source>
        <strain evidence="3 4">CGMCC 1.9113</strain>
    </source>
</reference>